<feature type="region of interest" description="Disordered" evidence="2">
    <location>
        <begin position="186"/>
        <end position="233"/>
    </location>
</feature>
<proteinExistence type="predicted"/>
<evidence type="ECO:0000313" key="3">
    <source>
        <dbReference type="EMBL" id="CAK0801606.1"/>
    </source>
</evidence>
<evidence type="ECO:0000256" key="1">
    <source>
        <dbReference type="SAM" id="Coils"/>
    </source>
</evidence>
<comment type="caution">
    <text evidence="3">The sequence shown here is derived from an EMBL/GenBank/DDBJ whole genome shotgun (WGS) entry which is preliminary data.</text>
</comment>
<evidence type="ECO:0000313" key="4">
    <source>
        <dbReference type="Proteomes" id="UP001189429"/>
    </source>
</evidence>
<sequence length="572" mass="59582">MAPGQQCDGGQEEQLRERLRQEVAASLEAVLAEKAESLWKRGAAEVAALRREREQAVASVRELRARQEELQEEQASMREALVGLTASFESVVSELRQVVRLLPRPEPPGAAAAPHPGQAPSTDFESPEAATGVGVASAVAIGGVGAWEEPGQSTLAEEPVTVVDSDDDWGDWSAAGFKCATSAAQFAPGHGGSVSGDGKESARGSEQAGSAGPAAATAAGDDVGAAGGSADARARDVARMVGRARAIEFDRMKRMEEFPAKLLGQRRRLPERRIVGNTHYRDFSNARPPPWGIKRVVESPKARGRDPARVVEAGRCDPGRLVGAYDDGNVDEDDCLRPPRRRCCSATAEVSDDVSRPVGRPCRSTTACLIESTFVDCDSPWLKRIALARRPSSDPSAASSSSFTESSEWAMADVTRLQPTCDASANWQVCLWSVRRDWVSGITGGILACNSAGRTRGEVRGVVAMVAARGSQLSNGTDFGPSSSAPAPPGSPALRISLASALDPAALTPPPRAQRSRRLQISECLAASPGGAACGAATDCGAAAALGGGAEAPPQLLRAEAPAFVMPGGGAP</sequence>
<organism evidence="3 4">
    <name type="scientific">Prorocentrum cordatum</name>
    <dbReference type="NCBI Taxonomy" id="2364126"/>
    <lineage>
        <taxon>Eukaryota</taxon>
        <taxon>Sar</taxon>
        <taxon>Alveolata</taxon>
        <taxon>Dinophyceae</taxon>
        <taxon>Prorocentrales</taxon>
        <taxon>Prorocentraceae</taxon>
        <taxon>Prorocentrum</taxon>
    </lineage>
</organism>
<accession>A0ABN9QAI2</accession>
<feature type="compositionally biased region" description="Low complexity" evidence="2">
    <location>
        <begin position="109"/>
        <end position="120"/>
    </location>
</feature>
<keyword evidence="4" id="KW-1185">Reference proteome</keyword>
<keyword evidence="1" id="KW-0175">Coiled coil</keyword>
<reference evidence="3" key="1">
    <citation type="submission" date="2023-10" db="EMBL/GenBank/DDBJ databases">
        <authorList>
            <person name="Chen Y."/>
            <person name="Shah S."/>
            <person name="Dougan E. K."/>
            <person name="Thang M."/>
            <person name="Chan C."/>
        </authorList>
    </citation>
    <scope>NUCLEOTIDE SEQUENCE [LARGE SCALE GENOMIC DNA]</scope>
</reference>
<feature type="compositionally biased region" description="Low complexity" evidence="2">
    <location>
        <begin position="208"/>
        <end position="231"/>
    </location>
</feature>
<protein>
    <submittedName>
        <fullName evidence="3">Uncharacterized protein</fullName>
    </submittedName>
</protein>
<dbReference type="Proteomes" id="UP001189429">
    <property type="component" value="Unassembled WGS sequence"/>
</dbReference>
<gene>
    <name evidence="3" type="ORF">PCOR1329_LOCUS9431</name>
</gene>
<feature type="region of interest" description="Disordered" evidence="2">
    <location>
        <begin position="106"/>
        <end position="131"/>
    </location>
</feature>
<evidence type="ECO:0000256" key="2">
    <source>
        <dbReference type="SAM" id="MobiDB-lite"/>
    </source>
</evidence>
<dbReference type="EMBL" id="CAUYUJ010002625">
    <property type="protein sequence ID" value="CAK0801606.1"/>
    <property type="molecule type" value="Genomic_DNA"/>
</dbReference>
<feature type="coiled-coil region" evidence="1">
    <location>
        <begin position="46"/>
        <end position="80"/>
    </location>
</feature>
<name>A0ABN9QAI2_9DINO</name>